<dbReference type="PRINTS" id="PR00988">
    <property type="entry name" value="URIDINKINASE"/>
</dbReference>
<reference evidence="4" key="1">
    <citation type="submission" date="2016-06" db="UniProtKB">
        <authorList>
            <consortium name="WormBaseParasite"/>
        </authorList>
    </citation>
    <scope>IDENTIFICATION</scope>
</reference>
<name>A0A183IMY5_9BILA</name>
<evidence type="ECO:0000259" key="1">
    <source>
        <dbReference type="Pfam" id="PF00485"/>
    </source>
</evidence>
<accession>A0A183IMY5</accession>
<dbReference type="WBParaSite" id="SBAD_0000518601-mRNA-1">
    <property type="protein sequence ID" value="SBAD_0000518601-mRNA-1"/>
    <property type="gene ID" value="SBAD_0000518601"/>
</dbReference>
<dbReference type="OrthoDB" id="10257085at2759"/>
<proteinExistence type="predicted"/>
<dbReference type="GO" id="GO:0016301">
    <property type="term" value="F:kinase activity"/>
    <property type="evidence" value="ECO:0007669"/>
    <property type="project" value="InterPro"/>
</dbReference>
<gene>
    <name evidence="2" type="ORF">SBAD_LOCUS4981</name>
</gene>
<dbReference type="Proteomes" id="UP000270296">
    <property type="component" value="Unassembled WGS sequence"/>
</dbReference>
<dbReference type="PANTHER" id="PTHR10285">
    <property type="entry name" value="URIDINE KINASE"/>
    <property type="match status" value="1"/>
</dbReference>
<dbReference type="GO" id="GO:0005524">
    <property type="term" value="F:ATP binding"/>
    <property type="evidence" value="ECO:0007669"/>
    <property type="project" value="InterPro"/>
</dbReference>
<dbReference type="Gene3D" id="3.40.50.300">
    <property type="entry name" value="P-loop containing nucleotide triphosphate hydrolases"/>
    <property type="match status" value="1"/>
</dbReference>
<evidence type="ECO:0000313" key="2">
    <source>
        <dbReference type="EMBL" id="VDP05921.1"/>
    </source>
</evidence>
<dbReference type="InterPro" id="IPR027417">
    <property type="entry name" value="P-loop_NTPase"/>
</dbReference>
<reference evidence="2 3" key="2">
    <citation type="submission" date="2018-11" db="EMBL/GenBank/DDBJ databases">
        <authorList>
            <consortium name="Pathogen Informatics"/>
        </authorList>
    </citation>
    <scope>NUCLEOTIDE SEQUENCE [LARGE SCALE GENOMIC DNA]</scope>
</reference>
<dbReference type="EMBL" id="UZAM01008671">
    <property type="protein sequence ID" value="VDP05921.1"/>
    <property type="molecule type" value="Genomic_DNA"/>
</dbReference>
<dbReference type="SUPFAM" id="SSF52540">
    <property type="entry name" value="P-loop containing nucleoside triphosphate hydrolases"/>
    <property type="match status" value="1"/>
</dbReference>
<dbReference type="Pfam" id="PF00485">
    <property type="entry name" value="PRK"/>
    <property type="match status" value="1"/>
</dbReference>
<organism evidence="4">
    <name type="scientific">Soboliphyme baturini</name>
    <dbReference type="NCBI Taxonomy" id="241478"/>
    <lineage>
        <taxon>Eukaryota</taxon>
        <taxon>Metazoa</taxon>
        <taxon>Ecdysozoa</taxon>
        <taxon>Nematoda</taxon>
        <taxon>Enoplea</taxon>
        <taxon>Dorylaimia</taxon>
        <taxon>Dioctophymatida</taxon>
        <taxon>Dioctophymatoidea</taxon>
        <taxon>Soboliphymatidae</taxon>
        <taxon>Soboliphyme</taxon>
    </lineage>
</organism>
<dbReference type="AlphaFoldDB" id="A0A183IMY5"/>
<sequence>MRLPIHPKKSPFVIGVGGGTASGKSSVCVKIMERVGAENQRLVTMISQDSFYRELTAEERQKAFEGEFNFDHPDAIDFKAMLDVICELKHGKEVLIPKYDFRTHSRYFFSEQIFRFHRSRVIGLSVTVLLEWLSDSFDFQ</sequence>
<keyword evidence="3" id="KW-1185">Reference proteome</keyword>
<evidence type="ECO:0000313" key="4">
    <source>
        <dbReference type="WBParaSite" id="SBAD_0000518601-mRNA-1"/>
    </source>
</evidence>
<protein>
    <submittedName>
        <fullName evidence="4">PRK domain-containing protein</fullName>
    </submittedName>
</protein>
<evidence type="ECO:0000313" key="3">
    <source>
        <dbReference type="Proteomes" id="UP000270296"/>
    </source>
</evidence>
<feature type="domain" description="Phosphoribulokinase/uridine kinase" evidence="1">
    <location>
        <begin position="13"/>
        <end position="107"/>
    </location>
</feature>
<dbReference type="InterPro" id="IPR006083">
    <property type="entry name" value="PRK/URK"/>
</dbReference>